<evidence type="ECO:0000256" key="2">
    <source>
        <dbReference type="SAM" id="SignalP"/>
    </source>
</evidence>
<reference evidence="3 5" key="1">
    <citation type="submission" date="2015-04" db="EMBL/GenBank/DDBJ databases">
        <title>The draft genome sequence of Roseovarius indicus B108T.</title>
        <authorList>
            <person name="Li G."/>
            <person name="Lai Q."/>
            <person name="Shao Z."/>
            <person name="Yan P."/>
        </authorList>
    </citation>
    <scope>NUCLEOTIDE SEQUENCE [LARGE SCALE GENOMIC DNA]</scope>
    <source>
        <strain evidence="3 5">B108</strain>
    </source>
</reference>
<dbReference type="EMBL" id="LAXI01000008">
    <property type="protein sequence ID" value="KRS17203.1"/>
    <property type="molecule type" value="Genomic_DNA"/>
</dbReference>
<protein>
    <recommendedName>
        <fullName evidence="7">AAA+ family ATPase</fullName>
    </recommendedName>
</protein>
<dbReference type="RefSeq" id="WP_057816785.1">
    <property type="nucleotide sequence ID" value="NZ_CP031598.1"/>
</dbReference>
<evidence type="ECO:0000313" key="4">
    <source>
        <dbReference type="EMBL" id="QEW27582.1"/>
    </source>
</evidence>
<dbReference type="KEGG" id="rid:RIdsm_03398"/>
<sequence length="133" mass="14746">MRRLALITAAALCLTAPALAQDTEAEPDAPENERSLMEEGARMFLEGILREMEPALRDLEGMAGEIEPALRDFAQEMGPAFAELLGKVDDLSNYEMPEMLPNGDIIIRRKEPLDPETPLDPELDIEPGEEIEI</sequence>
<evidence type="ECO:0008006" key="7">
    <source>
        <dbReference type="Google" id="ProtNLM"/>
    </source>
</evidence>
<organism evidence="3 5">
    <name type="scientific">Roseovarius indicus</name>
    <dbReference type="NCBI Taxonomy" id="540747"/>
    <lineage>
        <taxon>Bacteria</taxon>
        <taxon>Pseudomonadati</taxon>
        <taxon>Pseudomonadota</taxon>
        <taxon>Alphaproteobacteria</taxon>
        <taxon>Rhodobacterales</taxon>
        <taxon>Roseobacteraceae</taxon>
        <taxon>Roseovarius</taxon>
    </lineage>
</organism>
<feature type="signal peptide" evidence="2">
    <location>
        <begin position="1"/>
        <end position="20"/>
    </location>
</feature>
<dbReference type="AlphaFoldDB" id="A0A0T5P7T1"/>
<dbReference type="STRING" id="540747.SAMN04488031_108198"/>
<dbReference type="Proteomes" id="UP000051401">
    <property type="component" value="Unassembled WGS sequence"/>
</dbReference>
<name>A0A0T5P7T1_9RHOB</name>
<evidence type="ECO:0000256" key="1">
    <source>
        <dbReference type="SAM" id="MobiDB-lite"/>
    </source>
</evidence>
<feature type="compositionally biased region" description="Acidic residues" evidence="1">
    <location>
        <begin position="117"/>
        <end position="133"/>
    </location>
</feature>
<evidence type="ECO:0000313" key="3">
    <source>
        <dbReference type="EMBL" id="KRS17203.1"/>
    </source>
</evidence>
<feature type="chain" id="PRO_5010437422" description="AAA+ family ATPase" evidence="2">
    <location>
        <begin position="21"/>
        <end position="133"/>
    </location>
</feature>
<gene>
    <name evidence="4" type="ORF">RIdsm_03398</name>
    <name evidence="3" type="ORF">XM52_14090</name>
</gene>
<keyword evidence="5" id="KW-1185">Reference proteome</keyword>
<dbReference type="Proteomes" id="UP000325785">
    <property type="component" value="Chromosome"/>
</dbReference>
<feature type="region of interest" description="Disordered" evidence="1">
    <location>
        <begin position="109"/>
        <end position="133"/>
    </location>
</feature>
<keyword evidence="2" id="KW-0732">Signal</keyword>
<evidence type="ECO:0000313" key="5">
    <source>
        <dbReference type="Proteomes" id="UP000051401"/>
    </source>
</evidence>
<dbReference type="OrthoDB" id="7308154at2"/>
<proteinExistence type="predicted"/>
<dbReference type="EMBL" id="CP031598">
    <property type="protein sequence ID" value="QEW27582.1"/>
    <property type="molecule type" value="Genomic_DNA"/>
</dbReference>
<evidence type="ECO:0000313" key="6">
    <source>
        <dbReference type="Proteomes" id="UP000325785"/>
    </source>
</evidence>
<dbReference type="PATRIC" id="fig|540747.5.peg.5885"/>
<accession>A0A0T5P7T1</accession>
<reference evidence="4 6" key="2">
    <citation type="submission" date="2018-08" db="EMBL/GenBank/DDBJ databases">
        <title>Genetic Globetrotter - A new plasmid hitch-hiking vast phylogenetic and geographic distances.</title>
        <authorList>
            <person name="Vollmers J."/>
            <person name="Petersen J."/>
        </authorList>
    </citation>
    <scope>NUCLEOTIDE SEQUENCE [LARGE SCALE GENOMIC DNA]</scope>
    <source>
        <strain evidence="4 6">DSM 26383</strain>
    </source>
</reference>